<dbReference type="SUPFAM" id="SSF53800">
    <property type="entry name" value="Chelatase"/>
    <property type="match status" value="1"/>
</dbReference>
<dbReference type="GO" id="GO:0009236">
    <property type="term" value="P:cobalamin biosynthetic process"/>
    <property type="evidence" value="ECO:0007669"/>
    <property type="project" value="UniProtKB-UniPathway"/>
</dbReference>
<dbReference type="EMBL" id="WGGD01000005">
    <property type="protein sequence ID" value="MUN28405.1"/>
    <property type="molecule type" value="Genomic_DNA"/>
</dbReference>
<dbReference type="InterPro" id="IPR002762">
    <property type="entry name" value="CbiX-like"/>
</dbReference>
<evidence type="ECO:0000259" key="7">
    <source>
        <dbReference type="Pfam" id="PF02570"/>
    </source>
</evidence>
<keyword evidence="3" id="KW-0169">Cobalamin biosynthesis</keyword>
<protein>
    <submittedName>
        <fullName evidence="8">Precorrin-8X methylmutase</fullName>
        <ecNumber evidence="8">4.99.1.3</ecNumber>
        <ecNumber evidence="8">5.4.99.61</ecNumber>
    </submittedName>
</protein>
<name>A0A6A9QMB5_SULME</name>
<dbReference type="Gene3D" id="3.40.50.1400">
    <property type="match status" value="1"/>
</dbReference>
<evidence type="ECO:0000256" key="5">
    <source>
        <dbReference type="ARBA" id="ARBA00023235"/>
    </source>
</evidence>
<reference evidence="8 9" key="1">
    <citation type="submission" date="2019-10" db="EMBL/GenBank/DDBJ databases">
        <title>Sequencing and Assembly of Multiple Reported Metal-Biooxidizing Members of the Extremely Thermoacidophilic Archaeal Family Sulfolobaceae.</title>
        <authorList>
            <person name="Counts J.A."/>
            <person name="Kelly R.M."/>
        </authorList>
    </citation>
    <scope>NUCLEOTIDE SEQUENCE [LARGE SCALE GENOMIC DNA]</scope>
    <source>
        <strain evidence="8 9">DSM 6482</strain>
    </source>
</reference>
<dbReference type="Pfam" id="PF02570">
    <property type="entry name" value="CbiC"/>
    <property type="match status" value="1"/>
</dbReference>
<dbReference type="Pfam" id="PF01903">
    <property type="entry name" value="CbiX"/>
    <property type="match status" value="1"/>
</dbReference>
<dbReference type="Gene3D" id="3.40.50.10230">
    <property type="entry name" value="Cobalamin biosynthesis CobH/CbiC, precorrin-8X methylmutase"/>
    <property type="match status" value="1"/>
</dbReference>
<evidence type="ECO:0000256" key="3">
    <source>
        <dbReference type="ARBA" id="ARBA00022573"/>
    </source>
</evidence>
<dbReference type="GO" id="GO:0046872">
    <property type="term" value="F:metal ion binding"/>
    <property type="evidence" value="ECO:0007669"/>
    <property type="project" value="UniProtKB-KW"/>
</dbReference>
<evidence type="ECO:0000256" key="2">
    <source>
        <dbReference type="ARBA" id="ARBA00009774"/>
    </source>
</evidence>
<dbReference type="SUPFAM" id="SSF63965">
    <property type="entry name" value="Precorrin-8X methylmutase CbiC/CobH"/>
    <property type="match status" value="1"/>
</dbReference>
<keyword evidence="4" id="KW-0479">Metal-binding</keyword>
<accession>A0A6A9QMB5</accession>
<gene>
    <name evidence="8" type="ORF">GC250_02740</name>
</gene>
<keyword evidence="5 8" id="KW-0413">Isomerase</keyword>
<dbReference type="UniPathway" id="UPA00148"/>
<evidence type="ECO:0000256" key="1">
    <source>
        <dbReference type="ARBA" id="ARBA00004953"/>
    </source>
</evidence>
<dbReference type="InterPro" id="IPR036588">
    <property type="entry name" value="CobH/CbiC_sf"/>
</dbReference>
<dbReference type="EC" id="5.4.99.61" evidence="8"/>
<evidence type="ECO:0000313" key="9">
    <source>
        <dbReference type="Proteomes" id="UP000470772"/>
    </source>
</evidence>
<keyword evidence="6 8" id="KW-0456">Lyase</keyword>
<dbReference type="NCBIfam" id="NF004449">
    <property type="entry name" value="PRK05782.1"/>
    <property type="match status" value="1"/>
</dbReference>
<evidence type="ECO:0000256" key="6">
    <source>
        <dbReference type="ARBA" id="ARBA00023239"/>
    </source>
</evidence>
<evidence type="ECO:0000256" key="4">
    <source>
        <dbReference type="ARBA" id="ARBA00022723"/>
    </source>
</evidence>
<dbReference type="PANTHER" id="PTHR43588">
    <property type="entry name" value="COBALT-PRECORRIN-8 METHYLMUTASE"/>
    <property type="match status" value="1"/>
</dbReference>
<organism evidence="8 9">
    <name type="scientific">Sulfuracidifex metallicus DSM 6482 = JCM 9184</name>
    <dbReference type="NCBI Taxonomy" id="523847"/>
    <lineage>
        <taxon>Archaea</taxon>
        <taxon>Thermoproteota</taxon>
        <taxon>Thermoprotei</taxon>
        <taxon>Sulfolobales</taxon>
        <taxon>Sulfolobaceae</taxon>
        <taxon>Sulfuracidifex</taxon>
    </lineage>
</organism>
<dbReference type="InterPro" id="IPR003722">
    <property type="entry name" value="Cbl_synth_CobH/CbiC"/>
</dbReference>
<proteinExistence type="inferred from homology"/>
<dbReference type="RefSeq" id="WP_156016227.1">
    <property type="nucleotide sequence ID" value="NZ_WGGD01000005.1"/>
</dbReference>
<evidence type="ECO:0000313" key="8">
    <source>
        <dbReference type="EMBL" id="MUN28405.1"/>
    </source>
</evidence>
<comment type="caution">
    <text evidence="8">The sequence shown here is derived from an EMBL/GenBank/DDBJ whole genome shotgun (WGS) entry which is preliminary data.</text>
</comment>
<feature type="domain" description="Cobalamin biosynthesis precorrin-8X methylmutase CobH/CbiC" evidence="7">
    <location>
        <begin position="148"/>
        <end position="330"/>
    </location>
</feature>
<comment type="similarity">
    <text evidence="2">Belongs to the CobH/CbiC family.</text>
</comment>
<sequence>MDSLSNYAVVLIGHGSRRNTYNEDIERMARSLGVEMKVPVYLSYNEFNSPNWRDLLPKLLEKGITNVIFGLVFLGRGNHVYHDIMGEMGATKIGEWEDVHYSGKRMKVFFTETLGRSPLVKIALKYRLSRAIGTLPGIEDVLMDPEAIEDGSISKILERIDEKDDTKRKIIAKAVFAAGNLEVSKYMYISDDAIQSGIEALASGTSILADVKMVSAGIRWKNVRCLIDDPYVIKSAKEKGVTRASEAIRKGLEEPSIVVVGNAPTALAEALQMAKEGRDVPLIIATPPGFTNAVEVKEKLVRSGIPSIVLRGTMGGSGIAASITNEIVRMSRNG</sequence>
<comment type="pathway">
    <text evidence="1">Cofactor biosynthesis; adenosylcobalamin biosynthesis.</text>
</comment>
<dbReference type="EC" id="4.99.1.3" evidence="8"/>
<dbReference type="AlphaFoldDB" id="A0A6A9QMB5"/>
<dbReference type="PANTHER" id="PTHR43588:SF1">
    <property type="entry name" value="COBALT-PRECORRIN-8 METHYLMUTASE"/>
    <property type="match status" value="1"/>
</dbReference>
<dbReference type="GO" id="GO:0016993">
    <property type="term" value="F:precorrin-8X methylmutase activity"/>
    <property type="evidence" value="ECO:0007669"/>
    <property type="project" value="UniProtKB-EC"/>
</dbReference>
<dbReference type="Proteomes" id="UP000470772">
    <property type="component" value="Unassembled WGS sequence"/>
</dbReference>
<keyword evidence="9" id="KW-1185">Reference proteome</keyword>
<dbReference type="GO" id="GO:0016852">
    <property type="term" value="F:sirohydrochlorin cobaltochelatase activity"/>
    <property type="evidence" value="ECO:0007669"/>
    <property type="project" value="UniProtKB-EC"/>
</dbReference>